<evidence type="ECO:0000256" key="4">
    <source>
        <dbReference type="ARBA" id="ARBA00022989"/>
    </source>
</evidence>
<comment type="subcellular location">
    <subcellularLocation>
        <location evidence="1">Membrane</location>
    </subcellularLocation>
</comment>
<dbReference type="PANTHER" id="PTHR13999">
    <property type="entry name" value="INTERFERON INDUCIBLE TRANSMEMBRANE PROTEIN"/>
    <property type="match status" value="1"/>
</dbReference>
<evidence type="ECO:0000313" key="8">
    <source>
        <dbReference type="Ensembl" id="ENSSSCP00000036530.3"/>
    </source>
</evidence>
<reference evidence="9" key="1">
    <citation type="submission" date="2009-11" db="EMBL/GenBank/DDBJ databases">
        <authorList>
            <consortium name="Porcine genome sequencing project"/>
        </authorList>
    </citation>
    <scope>NUCLEOTIDE SEQUENCE [LARGE SCALE GENOMIC DNA]</scope>
    <source>
        <strain evidence="9">Duroc</strain>
    </source>
</reference>
<dbReference type="AlphaFoldDB" id="A0A286ZYJ2"/>
<accession>A0A286ZYJ2</accession>
<dbReference type="InterPro" id="IPR007593">
    <property type="entry name" value="CD225/Dispanin_fam"/>
</dbReference>
<proteinExistence type="inferred from homology"/>
<dbReference type="Bgee" id="ENSSSCG00000032591">
    <property type="expression patterns" value="Expressed in endocardial endothelium and 39 other cell types or tissues"/>
</dbReference>
<gene>
    <name evidence="8" type="primary">LOC102161418</name>
</gene>
<evidence type="ECO:0000313" key="9">
    <source>
        <dbReference type="Proteomes" id="UP000008227"/>
    </source>
</evidence>
<feature type="transmembrane region" description="Helical" evidence="7">
    <location>
        <begin position="44"/>
        <end position="66"/>
    </location>
</feature>
<keyword evidence="5 7" id="KW-0472">Membrane</keyword>
<reference evidence="8" key="3">
    <citation type="submission" date="2025-08" db="UniProtKB">
        <authorList>
            <consortium name="Ensembl"/>
        </authorList>
    </citation>
    <scope>IDENTIFICATION</scope>
</reference>
<keyword evidence="4 7" id="KW-1133">Transmembrane helix</keyword>
<keyword evidence="9" id="KW-1185">Reference proteome</keyword>
<evidence type="ECO:0000256" key="3">
    <source>
        <dbReference type="ARBA" id="ARBA00022692"/>
    </source>
</evidence>
<name>A0A286ZYJ2_PIG</name>
<dbReference type="ExpressionAtlas" id="A0A286ZYJ2">
    <property type="expression patterns" value="baseline and differential"/>
</dbReference>
<feature type="compositionally biased region" description="Basic and acidic residues" evidence="6">
    <location>
        <begin position="1"/>
        <end position="13"/>
    </location>
</feature>
<evidence type="ECO:0000256" key="7">
    <source>
        <dbReference type="SAM" id="Phobius"/>
    </source>
</evidence>
<dbReference type="GO" id="GO:0016020">
    <property type="term" value="C:membrane"/>
    <property type="evidence" value="ECO:0007669"/>
    <property type="project" value="UniProtKB-SubCell"/>
</dbReference>
<evidence type="ECO:0000256" key="5">
    <source>
        <dbReference type="ARBA" id="ARBA00023136"/>
    </source>
</evidence>
<dbReference type="Proteomes" id="UP000008227">
    <property type="component" value="Chromosome 2"/>
</dbReference>
<dbReference type="Ensembl" id="ENSSSCT00000038403.3">
    <property type="protein sequence ID" value="ENSSSCP00000036530.3"/>
    <property type="gene ID" value="ENSSSCG00000032591.3"/>
</dbReference>
<keyword evidence="3 7" id="KW-0812">Transmembrane</keyword>
<evidence type="ECO:0000256" key="6">
    <source>
        <dbReference type="SAM" id="MobiDB-lite"/>
    </source>
</evidence>
<dbReference type="Pfam" id="PF04505">
    <property type="entry name" value="CD225"/>
    <property type="match status" value="1"/>
</dbReference>
<feature type="region of interest" description="Disordered" evidence="6">
    <location>
        <begin position="1"/>
        <end position="28"/>
    </location>
</feature>
<feature type="transmembrane region" description="Helical" evidence="7">
    <location>
        <begin position="94"/>
        <end position="119"/>
    </location>
</feature>
<sequence>MEISEKDTVKEEQEVAEMGPPEGSAPMTSTVITIPRETPHRDHVLWSLFSTLFLNWCCLGFVAFAYSVRARDRKMVGDIIGAQSYASTAKCLNIWALVLGLLLTITLIAVFATVSAVNFRLYFRI</sequence>
<dbReference type="InterPro" id="IPR051517">
    <property type="entry name" value="IFITM_antiviral_protein"/>
</dbReference>
<organism evidence="8 9">
    <name type="scientific">Sus scrofa</name>
    <name type="common">Pig</name>
    <dbReference type="NCBI Taxonomy" id="9823"/>
    <lineage>
        <taxon>Eukaryota</taxon>
        <taxon>Metazoa</taxon>
        <taxon>Chordata</taxon>
        <taxon>Craniata</taxon>
        <taxon>Vertebrata</taxon>
        <taxon>Euteleostomi</taxon>
        <taxon>Mammalia</taxon>
        <taxon>Eutheria</taxon>
        <taxon>Laurasiatheria</taxon>
        <taxon>Artiodactyla</taxon>
        <taxon>Suina</taxon>
        <taxon>Suidae</taxon>
        <taxon>Sus</taxon>
    </lineage>
</organism>
<reference evidence="8" key="2">
    <citation type="journal article" date="2020" name="Gigascience">
        <title>An improved pig reference genome sequence to enable pig genetics and genomics research.</title>
        <authorList>
            <person name="Warr A."/>
            <person name="Affara N."/>
            <person name="Aken B."/>
            <person name="Beiki H."/>
            <person name="Bickhart D.M."/>
            <person name="Billis K."/>
            <person name="Chow W."/>
            <person name="Eory L."/>
            <person name="Finlayson H.A."/>
            <person name="Flicek P."/>
            <person name="Giron C.G."/>
            <person name="Griffin D.K."/>
            <person name="Hall R."/>
            <person name="Hannum G."/>
            <person name="Hourlier T."/>
            <person name="Howe K."/>
            <person name="Hume D.A."/>
            <person name="Izuogu O."/>
            <person name="Kim K."/>
            <person name="Koren S."/>
            <person name="Liu H."/>
            <person name="Manchanda N."/>
            <person name="Martin F.J."/>
            <person name="Nonneman D.J."/>
            <person name="O'Connor R.E."/>
            <person name="Phillippy A.M."/>
            <person name="Rohrer G.A."/>
            <person name="Rosen B.D."/>
            <person name="Rund L.A."/>
            <person name="Sargent C.A."/>
            <person name="Schook L.B."/>
            <person name="Schroeder S.G."/>
            <person name="Schwartz A.S."/>
            <person name="Skinner B.M."/>
            <person name="Talbot R."/>
            <person name="Tseng E."/>
            <person name="Tuggle C.K."/>
            <person name="Watson M."/>
            <person name="Smith T.P.L."/>
            <person name="Archibald A.L."/>
        </authorList>
    </citation>
    <scope>NUCLEOTIDE SEQUENCE [LARGE SCALE GENOMIC DNA]</scope>
    <source>
        <strain evidence="8">Duroc</strain>
    </source>
</reference>
<reference evidence="8" key="4">
    <citation type="submission" date="2025-09" db="UniProtKB">
        <authorList>
            <consortium name="Ensembl"/>
        </authorList>
    </citation>
    <scope>IDENTIFICATION</scope>
</reference>
<evidence type="ECO:0000256" key="1">
    <source>
        <dbReference type="ARBA" id="ARBA00004370"/>
    </source>
</evidence>
<dbReference type="GeneTree" id="ENSGT00950000182857"/>
<dbReference type="PANTHER" id="PTHR13999:SF4">
    <property type="entry name" value="INTERFERON-INDUCED TRANSMEMBRANE PROTEIN 3"/>
    <property type="match status" value="1"/>
</dbReference>
<evidence type="ECO:0000256" key="2">
    <source>
        <dbReference type="ARBA" id="ARBA00006843"/>
    </source>
</evidence>
<comment type="similarity">
    <text evidence="2">Belongs to the CD225/Dispanin family.</text>
</comment>
<protein>
    <submittedName>
        <fullName evidence="8">Uncharacterized protein</fullName>
    </submittedName>
</protein>